<dbReference type="InterPro" id="IPR016166">
    <property type="entry name" value="FAD-bd_PCMH"/>
</dbReference>
<accession>A0A376Y2P5</accession>
<dbReference type="PROSITE" id="PS51387">
    <property type="entry name" value="FAD_PCMH"/>
    <property type="match status" value="1"/>
</dbReference>
<dbReference type="InterPro" id="IPR036318">
    <property type="entry name" value="FAD-bd_PCMH-like_sf"/>
</dbReference>
<evidence type="ECO:0000259" key="2">
    <source>
        <dbReference type="PROSITE" id="PS51387"/>
    </source>
</evidence>
<dbReference type="InterPro" id="IPR006094">
    <property type="entry name" value="Oxid_FAD_bind_N"/>
</dbReference>
<sequence length="139" mass="14673">MLRECDYSQALLEQVNQAISDKTPLVIQGSNSKAFLGRPVTGQTLDVRCHRGIVNYDPTELVITARAGTPLVAIEAALESAGQMLPCEPPHYGEEATWGGMVACGLAGRVVRGAVRSAILSSARASLPALENICVLVAK</sequence>
<dbReference type="Pfam" id="PF01565">
    <property type="entry name" value="FAD_binding_4"/>
    <property type="match status" value="1"/>
</dbReference>
<evidence type="ECO:0000256" key="1">
    <source>
        <dbReference type="ARBA" id="ARBA00022827"/>
    </source>
</evidence>
<dbReference type="Gene3D" id="3.30.465.10">
    <property type="match status" value="1"/>
</dbReference>
<dbReference type="GO" id="GO:0071949">
    <property type="term" value="F:FAD binding"/>
    <property type="evidence" value="ECO:0007669"/>
    <property type="project" value="InterPro"/>
</dbReference>
<keyword evidence="1" id="KW-0274">FAD</keyword>
<organism evidence="3 4">
    <name type="scientific">Escherichia coli</name>
    <dbReference type="NCBI Taxonomy" id="562"/>
    <lineage>
        <taxon>Bacteria</taxon>
        <taxon>Pseudomonadati</taxon>
        <taxon>Pseudomonadota</taxon>
        <taxon>Gammaproteobacteria</taxon>
        <taxon>Enterobacterales</taxon>
        <taxon>Enterobacteriaceae</taxon>
        <taxon>Escherichia</taxon>
    </lineage>
</organism>
<dbReference type="SUPFAM" id="SSF56176">
    <property type="entry name" value="FAD-binding/transporter-associated domain-like"/>
    <property type="match status" value="1"/>
</dbReference>
<keyword evidence="1" id="KW-0285">Flavoprotein</keyword>
<dbReference type="EMBL" id="UGDC01000003">
    <property type="protein sequence ID" value="STJ78641.1"/>
    <property type="molecule type" value="Genomic_DNA"/>
</dbReference>
<evidence type="ECO:0000313" key="3">
    <source>
        <dbReference type="EMBL" id="STJ78641.1"/>
    </source>
</evidence>
<dbReference type="InterPro" id="IPR016169">
    <property type="entry name" value="FAD-bd_PCMH_sub2"/>
</dbReference>
<reference evidence="3 4" key="1">
    <citation type="submission" date="2018-06" db="EMBL/GenBank/DDBJ databases">
        <authorList>
            <consortium name="Pathogen Informatics"/>
            <person name="Doyle S."/>
        </authorList>
    </citation>
    <scope>NUCLEOTIDE SEQUENCE [LARGE SCALE GENOMIC DNA]</scope>
    <source>
        <strain evidence="3 4">NCTC9117</strain>
    </source>
</reference>
<dbReference type="AlphaFoldDB" id="A0A376Y2P5"/>
<gene>
    <name evidence="3" type="primary">glcE_1</name>
    <name evidence="3" type="ORF">NCTC9117_01183</name>
</gene>
<dbReference type="Proteomes" id="UP000254785">
    <property type="component" value="Unassembled WGS sequence"/>
</dbReference>
<proteinExistence type="predicted"/>
<name>A0A376Y2P5_ECOLX</name>
<evidence type="ECO:0000313" key="4">
    <source>
        <dbReference type="Proteomes" id="UP000254785"/>
    </source>
</evidence>
<protein>
    <submittedName>
        <fullName evidence="3">Glycolate oxidase subunit</fullName>
    </submittedName>
</protein>
<feature type="domain" description="FAD-binding PCMH-type" evidence="2">
    <location>
        <begin position="1"/>
        <end position="139"/>
    </location>
</feature>